<dbReference type="OrthoDB" id="4955312at2"/>
<keyword evidence="3" id="KW-1185">Reference proteome</keyword>
<protein>
    <submittedName>
        <fullName evidence="2">Uncharacterized protein</fullName>
    </submittedName>
</protein>
<feature type="chain" id="PRO_5020832255" evidence="1">
    <location>
        <begin position="41"/>
        <end position="124"/>
    </location>
</feature>
<dbReference type="EMBL" id="SSWH01000006">
    <property type="protein sequence ID" value="THJ66500.1"/>
    <property type="molecule type" value="Genomic_DNA"/>
</dbReference>
<dbReference type="Proteomes" id="UP000305233">
    <property type="component" value="Unassembled WGS sequence"/>
</dbReference>
<dbReference type="RefSeq" id="WP_136454077.1">
    <property type="nucleotide sequence ID" value="NZ_SSWH01000006.1"/>
</dbReference>
<evidence type="ECO:0000256" key="1">
    <source>
        <dbReference type="SAM" id="SignalP"/>
    </source>
</evidence>
<evidence type="ECO:0000313" key="3">
    <source>
        <dbReference type="Proteomes" id="UP000305233"/>
    </source>
</evidence>
<keyword evidence="1" id="KW-0732">Signal</keyword>
<reference evidence="2 3" key="1">
    <citation type="submission" date="2019-04" db="EMBL/GenBank/DDBJ databases">
        <authorList>
            <person name="Liu Q."/>
            <person name="Xin Y.-H."/>
        </authorList>
    </citation>
    <scope>NUCLEOTIDE SEQUENCE [LARGE SCALE GENOMIC DNA]</scope>
    <source>
        <strain evidence="2 3">AM23</strain>
    </source>
</reference>
<evidence type="ECO:0000313" key="2">
    <source>
        <dbReference type="EMBL" id="THJ66500.1"/>
    </source>
</evidence>
<organism evidence="2 3">
    <name type="scientific">Arthrobacter echini</name>
    <dbReference type="NCBI Taxonomy" id="1529066"/>
    <lineage>
        <taxon>Bacteria</taxon>
        <taxon>Bacillati</taxon>
        <taxon>Actinomycetota</taxon>
        <taxon>Actinomycetes</taxon>
        <taxon>Micrococcales</taxon>
        <taxon>Micrococcaceae</taxon>
        <taxon>Arthrobacter</taxon>
    </lineage>
</organism>
<accession>A0A4S5E4Z7</accession>
<comment type="caution">
    <text evidence="2">The sequence shown here is derived from an EMBL/GenBank/DDBJ whole genome shotgun (WGS) entry which is preliminary data.</text>
</comment>
<name>A0A4S5E4Z7_9MICC</name>
<feature type="signal peptide" evidence="1">
    <location>
        <begin position="1"/>
        <end position="40"/>
    </location>
</feature>
<proteinExistence type="predicted"/>
<dbReference type="AlphaFoldDB" id="A0A4S5E4Z7"/>
<gene>
    <name evidence="2" type="ORF">E8P82_08565</name>
</gene>
<sequence length="124" mass="12966">MTRTPRRRYRVRLRSAVAGSFLAAASVTSLLGVGAAPAPAAASEVIVQSPDQVDDEISNRTRQLDNAPTVGARVPLLVAAGRTSSERLAGVGADLDRAVLLQLITPEQAGGFYAQVERRVASGL</sequence>